<dbReference type="OrthoDB" id="9810077at2"/>
<dbReference type="PROSITE" id="PS50893">
    <property type="entry name" value="ABC_TRANSPORTER_2"/>
    <property type="match status" value="1"/>
</dbReference>
<name>S9SDA7_MAGFU</name>
<dbReference type="eggNOG" id="COG1120">
    <property type="taxonomic scope" value="Bacteria"/>
</dbReference>
<dbReference type="Pfam" id="PF00005">
    <property type="entry name" value="ABC_tran"/>
    <property type="match status" value="1"/>
</dbReference>
<organism evidence="4 5">
    <name type="scientific">Magnetospirillum fulvum MGU-K5</name>
    <dbReference type="NCBI Taxonomy" id="1316936"/>
    <lineage>
        <taxon>Bacteria</taxon>
        <taxon>Pseudomonadati</taxon>
        <taxon>Pseudomonadota</taxon>
        <taxon>Alphaproteobacteria</taxon>
        <taxon>Rhodospirillales</taxon>
        <taxon>Rhodospirillaceae</taxon>
        <taxon>Magnetospirillum</taxon>
    </lineage>
</organism>
<reference evidence="4 5" key="1">
    <citation type="submission" date="2013-04" db="EMBL/GenBank/DDBJ databases">
        <authorList>
            <person name="Kuznetsov B."/>
            <person name="Ivanovsky R."/>
        </authorList>
    </citation>
    <scope>NUCLEOTIDE SEQUENCE [LARGE SCALE GENOMIC DNA]</scope>
    <source>
        <strain evidence="4 5">MGU-K5</strain>
    </source>
</reference>
<dbReference type="Proteomes" id="UP000015350">
    <property type="component" value="Unassembled WGS sequence"/>
</dbReference>
<evidence type="ECO:0000256" key="2">
    <source>
        <dbReference type="ARBA" id="ARBA00022840"/>
    </source>
</evidence>
<evidence type="ECO:0000313" key="5">
    <source>
        <dbReference type="Proteomes" id="UP000015350"/>
    </source>
</evidence>
<evidence type="ECO:0000313" key="4">
    <source>
        <dbReference type="EMBL" id="EPY02048.1"/>
    </source>
</evidence>
<dbReference type="Gene3D" id="3.40.50.300">
    <property type="entry name" value="P-loop containing nucleotide triphosphate hydrolases"/>
    <property type="match status" value="1"/>
</dbReference>
<keyword evidence="2 4" id="KW-0067">ATP-binding</keyword>
<gene>
    <name evidence="4" type="ORF">K678_07687</name>
</gene>
<accession>S9SDA7</accession>
<dbReference type="InterPro" id="IPR027417">
    <property type="entry name" value="P-loop_NTPase"/>
</dbReference>
<evidence type="ECO:0000259" key="3">
    <source>
        <dbReference type="PROSITE" id="PS50893"/>
    </source>
</evidence>
<dbReference type="AlphaFoldDB" id="S9SDA7"/>
<dbReference type="InterPro" id="IPR003439">
    <property type="entry name" value="ABC_transporter-like_ATP-bd"/>
</dbReference>
<dbReference type="SMART" id="SM00382">
    <property type="entry name" value="AAA"/>
    <property type="match status" value="1"/>
</dbReference>
<dbReference type="InterPro" id="IPR003593">
    <property type="entry name" value="AAA+_ATPase"/>
</dbReference>
<feature type="domain" description="ABC transporter" evidence="3">
    <location>
        <begin position="4"/>
        <end position="236"/>
    </location>
</feature>
<dbReference type="InterPro" id="IPR017871">
    <property type="entry name" value="ABC_transporter-like_CS"/>
</dbReference>
<dbReference type="STRING" id="1316936.K678_07687"/>
<proteinExistence type="predicted"/>
<evidence type="ECO:0000256" key="1">
    <source>
        <dbReference type="ARBA" id="ARBA00022741"/>
    </source>
</evidence>
<protein>
    <submittedName>
        <fullName evidence="4">Ferrichrome ABC transporter ATP-binding protein</fullName>
    </submittedName>
</protein>
<dbReference type="PANTHER" id="PTHR42794">
    <property type="entry name" value="HEMIN IMPORT ATP-BINDING PROTEIN HMUV"/>
    <property type="match status" value="1"/>
</dbReference>
<dbReference type="RefSeq" id="WP_021131887.1">
    <property type="nucleotide sequence ID" value="NZ_AQPH01000022.1"/>
</dbReference>
<dbReference type="GO" id="GO:0005524">
    <property type="term" value="F:ATP binding"/>
    <property type="evidence" value="ECO:0007669"/>
    <property type="project" value="UniProtKB-KW"/>
</dbReference>
<dbReference type="PANTHER" id="PTHR42794:SF2">
    <property type="entry name" value="ABC TRANSPORTER ATP-BINDING PROTEIN"/>
    <property type="match status" value="1"/>
</dbReference>
<dbReference type="CDD" id="cd03214">
    <property type="entry name" value="ABC_Iron-Siderophores_B12_Hemin"/>
    <property type="match status" value="1"/>
</dbReference>
<sequence length="264" mass="27416">MSALVWETVSLRRGNALVLDEIALRLEPGEVLGLVGPNGAGKSTALRCAGGLERPTAGRITVGGVPLDRLGASARARAVAFLPQQTEAVWPIPVEAAVALGRLPHGGGATPQDRDAVDKALEAVGIASLRHRSITALSGGERALALFARTLAVESDLLLLDEPCAALDPQHRLAVMDLLGRLAAEGRGIAVVLHDLALAARFCHRVAVLCQGRLLAVGPTEATLSDEVLAQAFGIRAHRGRIGAESLLIPWEQVSGPNPTGAGR</sequence>
<keyword evidence="1" id="KW-0547">Nucleotide-binding</keyword>
<dbReference type="EMBL" id="AQPH01000022">
    <property type="protein sequence ID" value="EPY02048.1"/>
    <property type="molecule type" value="Genomic_DNA"/>
</dbReference>
<dbReference type="SUPFAM" id="SSF52540">
    <property type="entry name" value="P-loop containing nucleoside triphosphate hydrolases"/>
    <property type="match status" value="1"/>
</dbReference>
<comment type="caution">
    <text evidence="4">The sequence shown here is derived from an EMBL/GenBank/DDBJ whole genome shotgun (WGS) entry which is preliminary data.</text>
</comment>
<dbReference type="PROSITE" id="PS00211">
    <property type="entry name" value="ABC_TRANSPORTER_1"/>
    <property type="match status" value="1"/>
</dbReference>
<dbReference type="GO" id="GO:0016887">
    <property type="term" value="F:ATP hydrolysis activity"/>
    <property type="evidence" value="ECO:0007669"/>
    <property type="project" value="InterPro"/>
</dbReference>